<dbReference type="PANTHER" id="PTHR48016:SF56">
    <property type="entry name" value="MAPKK KINASE"/>
    <property type="match status" value="1"/>
</dbReference>
<dbReference type="OrthoDB" id="266910at2759"/>
<feature type="compositionally biased region" description="Polar residues" evidence="6">
    <location>
        <begin position="461"/>
        <end position="475"/>
    </location>
</feature>
<dbReference type="Gene3D" id="1.10.510.10">
    <property type="entry name" value="Transferase(Phosphotransferase) domain 1"/>
    <property type="match status" value="1"/>
</dbReference>
<dbReference type="InterPro" id="IPR017441">
    <property type="entry name" value="Protein_kinase_ATP_BS"/>
</dbReference>
<dbReference type="InterPro" id="IPR011009">
    <property type="entry name" value="Kinase-like_dom_sf"/>
</dbReference>
<dbReference type="PROSITE" id="PS00108">
    <property type="entry name" value="PROTEIN_KINASE_ST"/>
    <property type="match status" value="1"/>
</dbReference>
<feature type="region of interest" description="Disordered" evidence="6">
    <location>
        <begin position="659"/>
        <end position="707"/>
    </location>
</feature>
<dbReference type="FunFam" id="1.10.510.10:FF:001819">
    <property type="entry name" value="Protein_kinase_-_putative"/>
    <property type="match status" value="1"/>
</dbReference>
<feature type="domain" description="Protein kinase" evidence="7">
    <location>
        <begin position="1033"/>
        <end position="1330"/>
    </location>
</feature>
<dbReference type="VEuPathDB" id="TriTrypDB:LDHU3_07.1210"/>
<keyword evidence="4 5" id="KW-0067">ATP-binding</keyword>
<dbReference type="PROSITE" id="PS00107">
    <property type="entry name" value="PROTEIN_KINASE_ATP"/>
    <property type="match status" value="1"/>
</dbReference>
<evidence type="ECO:0000313" key="9">
    <source>
        <dbReference type="Proteomes" id="UP000274082"/>
    </source>
</evidence>
<feature type="region of interest" description="Disordered" evidence="6">
    <location>
        <begin position="96"/>
        <end position="122"/>
    </location>
</feature>
<feature type="region of interest" description="Disordered" evidence="6">
    <location>
        <begin position="754"/>
        <end position="777"/>
    </location>
</feature>
<evidence type="ECO:0000256" key="4">
    <source>
        <dbReference type="ARBA" id="ARBA00022840"/>
    </source>
</evidence>
<name>A0A3S7WPY8_LEIDO</name>
<dbReference type="InterPro" id="IPR050538">
    <property type="entry name" value="MAP_kinase_kinase_kinase"/>
</dbReference>
<feature type="region of interest" description="Disordered" evidence="6">
    <location>
        <begin position="149"/>
        <end position="337"/>
    </location>
</feature>
<evidence type="ECO:0000256" key="6">
    <source>
        <dbReference type="SAM" id="MobiDB-lite"/>
    </source>
</evidence>
<keyword evidence="3 8" id="KW-0418">Kinase</keyword>
<feature type="compositionally biased region" description="Polar residues" evidence="6">
    <location>
        <begin position="216"/>
        <end position="227"/>
    </location>
</feature>
<keyword evidence="1" id="KW-0808">Transferase</keyword>
<keyword evidence="2 5" id="KW-0547">Nucleotide-binding</keyword>
<evidence type="ECO:0000259" key="7">
    <source>
        <dbReference type="PROSITE" id="PS50011"/>
    </source>
</evidence>
<organism evidence="8 9">
    <name type="scientific">Leishmania donovani</name>
    <dbReference type="NCBI Taxonomy" id="5661"/>
    <lineage>
        <taxon>Eukaryota</taxon>
        <taxon>Discoba</taxon>
        <taxon>Euglenozoa</taxon>
        <taxon>Kinetoplastea</taxon>
        <taxon>Metakinetoplastina</taxon>
        <taxon>Trypanosomatida</taxon>
        <taxon>Trypanosomatidae</taxon>
        <taxon>Leishmaniinae</taxon>
        <taxon>Leishmania</taxon>
    </lineage>
</organism>
<dbReference type="SUPFAM" id="SSF56112">
    <property type="entry name" value="Protein kinase-like (PK-like)"/>
    <property type="match status" value="1"/>
</dbReference>
<feature type="compositionally biased region" description="Polar residues" evidence="6">
    <location>
        <begin position="435"/>
        <end position="445"/>
    </location>
</feature>
<protein>
    <submittedName>
        <fullName evidence="8">Protein kinase, putative</fullName>
    </submittedName>
</protein>
<dbReference type="Pfam" id="PF00069">
    <property type="entry name" value="Pkinase"/>
    <property type="match status" value="1"/>
</dbReference>
<gene>
    <name evidence="8" type="ORF">LdCL_070015000</name>
</gene>
<dbReference type="PANTHER" id="PTHR48016">
    <property type="entry name" value="MAP KINASE KINASE KINASE SSK2-RELATED-RELATED"/>
    <property type="match status" value="1"/>
</dbReference>
<feature type="compositionally biased region" description="Low complexity" evidence="6">
    <location>
        <begin position="549"/>
        <end position="571"/>
    </location>
</feature>
<dbReference type="VEuPathDB" id="TriTrypDB:LdBPK_071050.1"/>
<dbReference type="PROSITE" id="PS50011">
    <property type="entry name" value="PROTEIN_KINASE_DOM"/>
    <property type="match status" value="1"/>
</dbReference>
<feature type="compositionally biased region" description="Polar residues" evidence="6">
    <location>
        <begin position="482"/>
        <end position="494"/>
    </location>
</feature>
<dbReference type="Proteomes" id="UP000274082">
    <property type="component" value="Chromosome 7"/>
</dbReference>
<proteinExistence type="predicted"/>
<feature type="compositionally biased region" description="Low complexity" evidence="6">
    <location>
        <begin position="499"/>
        <end position="508"/>
    </location>
</feature>
<evidence type="ECO:0000256" key="5">
    <source>
        <dbReference type="PROSITE-ProRule" id="PRU10141"/>
    </source>
</evidence>
<dbReference type="CDD" id="cd06606">
    <property type="entry name" value="STKc_MAPKKK"/>
    <property type="match status" value="1"/>
</dbReference>
<feature type="binding site" evidence="5">
    <location>
        <position position="1064"/>
    </location>
    <ligand>
        <name>ATP</name>
        <dbReference type="ChEBI" id="CHEBI:30616"/>
    </ligand>
</feature>
<feature type="compositionally biased region" description="Polar residues" evidence="6">
    <location>
        <begin position="680"/>
        <end position="694"/>
    </location>
</feature>
<feature type="compositionally biased region" description="Polar residues" evidence="6">
    <location>
        <begin position="316"/>
        <end position="337"/>
    </location>
</feature>
<accession>A0A3S7WPY8</accession>
<dbReference type="GO" id="GO:0004672">
    <property type="term" value="F:protein kinase activity"/>
    <property type="evidence" value="ECO:0007669"/>
    <property type="project" value="InterPro"/>
</dbReference>
<keyword evidence="9" id="KW-1185">Reference proteome</keyword>
<dbReference type="InterPro" id="IPR000719">
    <property type="entry name" value="Prot_kinase_dom"/>
</dbReference>
<evidence type="ECO:0000256" key="2">
    <source>
        <dbReference type="ARBA" id="ARBA00022741"/>
    </source>
</evidence>
<dbReference type="EMBL" id="CP029506">
    <property type="protein sequence ID" value="AYU76267.1"/>
    <property type="molecule type" value="Genomic_DNA"/>
</dbReference>
<dbReference type="InterPro" id="IPR008271">
    <property type="entry name" value="Ser/Thr_kinase_AS"/>
</dbReference>
<sequence>MDSASGISGSACGSRHNRPRVFCVVCGSCSEHLILRKSGLKCASCVGKSSNKHYAKLQKRQAKKLFSNAFPAQSPTAGLDTASSVQPGDCSQTNRLFSSASSSLPPAVEDYSGTAGVSTERSSTLHPIEEYISGTSVYRAVMEQACYSGENDRSGGEGGSGDRQTLMSGADGVTRSTSDALSKAHQENTASGSHTNVSSSAAAGDNAGDMRRTSPPLMTQRQESGDAQCSDPGSAKSGRDGVGKTPLCRDSSLIPPTPILHKVTEKESNNQAPARCYKTAPSRLPPRHGPRVTKGTPRLPPSAVDVSRVSAAHTVSAKSNGKATGTSSLNGATASPPSSAIKAVSAAARCVEGQDLMPESGNSVLRDATLPPAEPAAGQHHSHPSTPRGDERTTPLAASLSQNPTHPPQVLRASRQSPTTFPDASLGLPAPRAGSCNTSITSSTMERGPASRLPLLHSHADSNAGTQVQRDSQGGTRRLSAAPSTVSTLPNTSVRPVDAPGAAGAGAPSLSRMPNSSGATAAALDNCHSVGSSSRCRHNKRGSRGGSSGDSESSSSSLSDDASAIDSSLPSVVSSATPEAVIGEDGAATSGTGTKKALHGGTNALDVGTKKRTRQVPKSVDSTMEKKGAGGSAGHGLATTPLSGYIDALHITVESVQPPLLNGPETTTSAPCGGDELPQAATSYNDESSTTTGDTHSRCDSIRSGSFRTNDGYQRQVYVVGQSGNFKVTRHIRQCSGSSDVLAGRSSAAVASSASGTLTATRLRGRQQHGSSGDTMGTGAVEVKRISYRIIVKNRCSGEVLLTQERRLYTQIIPALERVKAIAGGELPAVPVKRLPSLRFATEVFTEERRAEVEAFLQAVALSPFYVRHPEVVKLLGLELYVTDAGAAAATGAAAAKGSRGNGADAHRPSKSPRAMHTKSSPSMGVGADIEVTPLARRGAACDSKYLSRHSRDGEAGVRAAAATGRGEAGTGCLTVDALNAYCSSTMGGGGGDTADSRNFCRSQSCSSVQTSCSSVVRRRKLDEVTMEDLEHIQLGNLIGRGTFGSVYLGLVQTQRGSLMVAVKVMKVGEAVAPSEMESLQRELDVLCAARHKNIIRFLGSSLNTTTRDLRVFTEYVECGTIRSLVDRFGALTMLAIQQYMQQILSGLQYLHSLSIAHRDIKGENILVTKNGRIKLSDFGSSTGAPCKVVAAAESPSKVGSGGSADSAANGGLPVGSPQYMAPEVIHGTVKSFAAVDIWSLGCVGIEMMDRPIWRESPSTNPFVFLYRISRCGTPPHGLPTDDELAALKAEGKKTECEGFSVYLEFLRSCLRVDPEQRPSAAELLKHPFMTYPYSKHLRWMPPMPATAKPSALKSS</sequence>
<feature type="region of interest" description="Disordered" evidence="6">
    <location>
        <begin position="357"/>
        <end position="637"/>
    </location>
</feature>
<dbReference type="SMART" id="SM00220">
    <property type="entry name" value="S_TKc"/>
    <property type="match status" value="1"/>
</dbReference>
<evidence type="ECO:0000256" key="1">
    <source>
        <dbReference type="ARBA" id="ARBA00022679"/>
    </source>
</evidence>
<reference evidence="8 9" key="1">
    <citation type="journal article" date="2018" name="Sci. Rep.">
        <title>A complete Leishmania donovani reference genome identifies novel genetic variations associated with virulence.</title>
        <authorList>
            <person name="Lypaczewski P."/>
            <person name="Hoshizaki J."/>
            <person name="Zhang W.-W."/>
            <person name="McCall L.-I."/>
            <person name="Torcivia-Rodriguez J."/>
            <person name="Simonyan V."/>
            <person name="Kaur A."/>
            <person name="Dewar K."/>
            <person name="Matlashewski G."/>
        </authorList>
    </citation>
    <scope>NUCLEOTIDE SEQUENCE [LARGE SCALE GENOMIC DNA]</scope>
    <source>
        <strain evidence="8 9">LdCL</strain>
    </source>
</reference>
<evidence type="ECO:0000256" key="3">
    <source>
        <dbReference type="ARBA" id="ARBA00022777"/>
    </source>
</evidence>
<dbReference type="VEuPathDB" id="TriTrypDB:LdCL_070015000"/>
<dbReference type="GO" id="GO:0005524">
    <property type="term" value="F:ATP binding"/>
    <property type="evidence" value="ECO:0007669"/>
    <property type="project" value="UniProtKB-UniRule"/>
</dbReference>
<feature type="region of interest" description="Disordered" evidence="6">
    <location>
        <begin position="893"/>
        <end position="927"/>
    </location>
</feature>
<evidence type="ECO:0000313" key="8">
    <source>
        <dbReference type="EMBL" id="AYU76267.1"/>
    </source>
</evidence>
<feature type="compositionally biased region" description="Polar residues" evidence="6">
    <location>
        <begin position="187"/>
        <end position="197"/>
    </location>
</feature>